<dbReference type="EMBL" id="JBHLYR010000031">
    <property type="protein sequence ID" value="MFB9992120.1"/>
    <property type="molecule type" value="Genomic_DNA"/>
</dbReference>
<comment type="caution">
    <text evidence="1">The sequence shown here is derived from an EMBL/GenBank/DDBJ whole genome shotgun (WGS) entry which is preliminary data.</text>
</comment>
<organism evidence="1 2">
    <name type="scientific">Deinococcus oregonensis</name>
    <dbReference type="NCBI Taxonomy" id="1805970"/>
    <lineage>
        <taxon>Bacteria</taxon>
        <taxon>Thermotogati</taxon>
        <taxon>Deinococcota</taxon>
        <taxon>Deinococci</taxon>
        <taxon>Deinococcales</taxon>
        <taxon>Deinococcaceae</taxon>
        <taxon>Deinococcus</taxon>
    </lineage>
</organism>
<dbReference type="Proteomes" id="UP001589733">
    <property type="component" value="Unassembled WGS sequence"/>
</dbReference>
<dbReference type="RefSeq" id="WP_380008412.1">
    <property type="nucleotide sequence ID" value="NZ_JBHLYR010000031.1"/>
</dbReference>
<reference evidence="1 2" key="1">
    <citation type="submission" date="2024-09" db="EMBL/GenBank/DDBJ databases">
        <authorList>
            <person name="Sun Q."/>
            <person name="Mori K."/>
        </authorList>
    </citation>
    <scope>NUCLEOTIDE SEQUENCE [LARGE SCALE GENOMIC DNA]</scope>
    <source>
        <strain evidence="1 2">JCM 13503</strain>
    </source>
</reference>
<name>A0ABV6AZG0_9DEIO</name>
<accession>A0ABV6AZG0</accession>
<proteinExistence type="predicted"/>
<keyword evidence="2" id="KW-1185">Reference proteome</keyword>
<sequence length="187" mass="18155">MKHLMFPTVAQADAFVQDLQSQGVIRPELGSASINRRSDVSGTVTDSSMASTTGVMTDTGADYDGGTAEDAGAGAVKGTGVGVAVGAVAGVVATIATGGLAGIPVILGMAALGSGVGAGVGAVGGAAGVDETHGGTDGYSSSYDVDDDHYDRMNSTVSNGGRTIAVEDSVPHDVVAAAAARHGGQFV</sequence>
<evidence type="ECO:0000313" key="2">
    <source>
        <dbReference type="Proteomes" id="UP001589733"/>
    </source>
</evidence>
<gene>
    <name evidence="1" type="ORF">ACFFLM_09130</name>
</gene>
<protein>
    <submittedName>
        <fullName evidence="1">Uncharacterized protein</fullName>
    </submittedName>
</protein>
<evidence type="ECO:0000313" key="1">
    <source>
        <dbReference type="EMBL" id="MFB9992120.1"/>
    </source>
</evidence>